<dbReference type="InterPro" id="IPR032675">
    <property type="entry name" value="LRR_dom_sf"/>
</dbReference>
<dbReference type="EMBL" id="JAFDVH010000008">
    <property type="protein sequence ID" value="KAG7471808.1"/>
    <property type="molecule type" value="Genomic_DNA"/>
</dbReference>
<evidence type="ECO:0000256" key="3">
    <source>
        <dbReference type="SAM" id="SignalP"/>
    </source>
</evidence>
<dbReference type="Gene3D" id="2.10.70.10">
    <property type="entry name" value="Complement Module, domain 1"/>
    <property type="match status" value="1"/>
</dbReference>
<comment type="caution">
    <text evidence="5">The sequence shown here is derived from an EMBL/GenBank/DDBJ whole genome shotgun (WGS) entry which is preliminary data.</text>
</comment>
<accession>A0A9D3Q3M5</accession>
<keyword evidence="3" id="KW-0732">Signal</keyword>
<dbReference type="FunFam" id="3.80.10.10:FF:000772">
    <property type="entry name" value="Extracellular matrix protein 2"/>
    <property type="match status" value="1"/>
</dbReference>
<dbReference type="GO" id="GO:0008201">
    <property type="term" value="F:heparin binding"/>
    <property type="evidence" value="ECO:0007669"/>
    <property type="project" value="TreeGrafter"/>
</dbReference>
<dbReference type="Pfam" id="PF00093">
    <property type="entry name" value="VWC"/>
    <property type="match status" value="1"/>
</dbReference>
<dbReference type="SMART" id="SM00364">
    <property type="entry name" value="LRR_BAC"/>
    <property type="match status" value="6"/>
</dbReference>
<dbReference type="Proteomes" id="UP001046870">
    <property type="component" value="Chromosome 8"/>
</dbReference>
<feature type="chain" id="PRO_5039589316" description="VWFC domain-containing protein" evidence="3">
    <location>
        <begin position="21"/>
        <end position="562"/>
    </location>
</feature>
<dbReference type="PRINTS" id="PR00019">
    <property type="entry name" value="LEURICHRPT"/>
</dbReference>
<dbReference type="Pfam" id="PF13516">
    <property type="entry name" value="LRR_6"/>
    <property type="match status" value="1"/>
</dbReference>
<dbReference type="InterPro" id="IPR001611">
    <property type="entry name" value="Leu-rich_rpt"/>
</dbReference>
<feature type="domain" description="VWFC" evidence="4">
    <location>
        <begin position="57"/>
        <end position="94"/>
    </location>
</feature>
<dbReference type="InterPro" id="IPR003591">
    <property type="entry name" value="Leu-rich_rpt_typical-subtyp"/>
</dbReference>
<dbReference type="FunFam" id="3.80.10.10:FF:000284">
    <property type="entry name" value="extracellular matrix protein 2 isoform X1"/>
    <property type="match status" value="1"/>
</dbReference>
<dbReference type="PROSITE" id="PS51450">
    <property type="entry name" value="LRR"/>
    <property type="match status" value="4"/>
</dbReference>
<dbReference type="SUPFAM" id="SSF52058">
    <property type="entry name" value="L domain-like"/>
    <property type="match status" value="2"/>
</dbReference>
<dbReference type="InterPro" id="IPR043184">
    <property type="entry name" value="ECM2"/>
</dbReference>
<feature type="signal peptide" evidence="3">
    <location>
        <begin position="1"/>
        <end position="20"/>
    </location>
</feature>
<dbReference type="PANTHER" id="PTHR46544:SF2">
    <property type="entry name" value="EXTRACELLULAR MATRIX PROTEIN 2-RELATED"/>
    <property type="match status" value="1"/>
</dbReference>
<dbReference type="SUPFAM" id="SSF57603">
    <property type="entry name" value="FnI-like domain"/>
    <property type="match status" value="1"/>
</dbReference>
<dbReference type="Pfam" id="PF13855">
    <property type="entry name" value="LRR_8"/>
    <property type="match status" value="3"/>
</dbReference>
<dbReference type="GO" id="GO:0010811">
    <property type="term" value="P:positive regulation of cell-substrate adhesion"/>
    <property type="evidence" value="ECO:0007669"/>
    <property type="project" value="TreeGrafter"/>
</dbReference>
<evidence type="ECO:0000313" key="5">
    <source>
        <dbReference type="EMBL" id="KAG7471808.1"/>
    </source>
</evidence>
<keyword evidence="1" id="KW-0433">Leucine-rich repeat</keyword>
<dbReference type="GO" id="GO:0070052">
    <property type="term" value="F:collagen V binding"/>
    <property type="evidence" value="ECO:0007669"/>
    <property type="project" value="TreeGrafter"/>
</dbReference>
<protein>
    <recommendedName>
        <fullName evidence="4">VWFC domain-containing protein</fullName>
    </recommendedName>
</protein>
<evidence type="ECO:0000256" key="1">
    <source>
        <dbReference type="ARBA" id="ARBA00022614"/>
    </source>
</evidence>
<sequence>MYKVVVLSLYLCMALWLTEGVRFGRKVLKTKASHGLATVAVEKPHGEALLKGDGSKCLVHGLSFLEGALWSPESCSKCRCQNGVASCHSFPCTKAGPLSHPSPGHGDRALTQNPARTAVNSVNELAQTALAVAGRRVTRAGREEEAGTRVEEMTSLVEGGGQGNVTMSEGRGLTESLPIGCVLSESLIACRKAGLTYLPVITDPKIKVLSLSKNKIRHIPLNSLAGLPNLEWLDLSKNKLSDSSLTQDVFKNLGKLKRLNLDGNYLTKIPLLPPSLEELSINDNKISTLRPHSFKGLSRLLRLELEDNRLQEEGISSLAFRPLRKLLFLKLDDNKFRTIPIGLPLSLQELHLSENKLEAVQEGVLNQTTKLKQLDLSHNRIRDDHIDPRALMQLQKLEVLDLSHNKLVRVPPLLPPTLRQLFLHWNQIDRIVGNIFGHLRPGLEVLRLSHNHLRDDGVTAFSFLGLYRSLVTLHLDHNQLRSIPPSLPRFKVLQLLRLDHNLIRYIPQNAFCNARVNKDSPLVSLHLEDNLIDHHLIPATALSCVQSPAGILLEPQSSKQQE</sequence>
<keyword evidence="2" id="KW-0677">Repeat</keyword>
<dbReference type="OrthoDB" id="676979at2759"/>
<dbReference type="SMART" id="SM00369">
    <property type="entry name" value="LRR_TYP"/>
    <property type="match status" value="13"/>
</dbReference>
<dbReference type="PANTHER" id="PTHR46544">
    <property type="entry name" value="EXTRACELLULAR MATRIX PROTEIN 2-RELATED"/>
    <property type="match status" value="1"/>
</dbReference>
<name>A0A9D3Q3M5_MEGAT</name>
<gene>
    <name evidence="5" type="ORF">MATL_G00101930</name>
</gene>
<reference evidence="5" key="1">
    <citation type="submission" date="2021-01" db="EMBL/GenBank/DDBJ databases">
        <authorList>
            <person name="Zahm M."/>
            <person name="Roques C."/>
            <person name="Cabau C."/>
            <person name="Klopp C."/>
            <person name="Donnadieu C."/>
            <person name="Jouanno E."/>
            <person name="Lampietro C."/>
            <person name="Louis A."/>
            <person name="Herpin A."/>
            <person name="Echchiki A."/>
            <person name="Berthelot C."/>
            <person name="Parey E."/>
            <person name="Roest-Crollius H."/>
            <person name="Braasch I."/>
            <person name="Postlethwait J."/>
            <person name="Bobe J."/>
            <person name="Montfort J."/>
            <person name="Bouchez O."/>
            <person name="Begum T."/>
            <person name="Mejri S."/>
            <person name="Adams A."/>
            <person name="Chen W.-J."/>
            <person name="Guiguen Y."/>
        </authorList>
    </citation>
    <scope>NUCLEOTIDE SEQUENCE</scope>
    <source>
        <strain evidence="5">YG-15Mar2019-1</strain>
        <tissue evidence="5">Brain</tissue>
    </source>
</reference>
<evidence type="ECO:0000256" key="2">
    <source>
        <dbReference type="ARBA" id="ARBA00022737"/>
    </source>
</evidence>
<dbReference type="GO" id="GO:0030198">
    <property type="term" value="P:extracellular matrix organization"/>
    <property type="evidence" value="ECO:0007669"/>
    <property type="project" value="TreeGrafter"/>
</dbReference>
<keyword evidence="6" id="KW-1185">Reference proteome</keyword>
<dbReference type="AlphaFoldDB" id="A0A9D3Q3M5"/>
<proteinExistence type="predicted"/>
<evidence type="ECO:0000313" key="6">
    <source>
        <dbReference type="Proteomes" id="UP001046870"/>
    </source>
</evidence>
<evidence type="ECO:0000259" key="4">
    <source>
        <dbReference type="Pfam" id="PF00093"/>
    </source>
</evidence>
<dbReference type="GO" id="GO:0031012">
    <property type="term" value="C:extracellular matrix"/>
    <property type="evidence" value="ECO:0007669"/>
    <property type="project" value="TreeGrafter"/>
</dbReference>
<dbReference type="Pfam" id="PF00560">
    <property type="entry name" value="LRR_1"/>
    <property type="match status" value="1"/>
</dbReference>
<dbReference type="InterPro" id="IPR001007">
    <property type="entry name" value="VWF_dom"/>
</dbReference>
<organism evidence="5 6">
    <name type="scientific">Megalops atlanticus</name>
    <name type="common">Tarpon</name>
    <name type="synonym">Clupea gigantea</name>
    <dbReference type="NCBI Taxonomy" id="7932"/>
    <lineage>
        <taxon>Eukaryota</taxon>
        <taxon>Metazoa</taxon>
        <taxon>Chordata</taxon>
        <taxon>Craniata</taxon>
        <taxon>Vertebrata</taxon>
        <taxon>Euteleostomi</taxon>
        <taxon>Actinopterygii</taxon>
        <taxon>Neopterygii</taxon>
        <taxon>Teleostei</taxon>
        <taxon>Elopiformes</taxon>
        <taxon>Megalopidae</taxon>
        <taxon>Megalops</taxon>
    </lineage>
</organism>
<dbReference type="Gene3D" id="3.80.10.10">
    <property type="entry name" value="Ribonuclease Inhibitor"/>
    <property type="match status" value="3"/>
</dbReference>